<keyword evidence="1" id="KW-0547">Nucleotide-binding</keyword>
<comment type="caution">
    <text evidence="3">The sequence shown here is derived from an EMBL/GenBank/DDBJ whole genome shotgun (WGS) entry which is preliminary data.</text>
</comment>
<accession>A0A1E5L431</accession>
<dbReference type="GO" id="GO:0005524">
    <property type="term" value="F:ATP binding"/>
    <property type="evidence" value="ECO:0007669"/>
    <property type="project" value="UniProtKB-UniRule"/>
</dbReference>
<gene>
    <name evidence="3" type="ORF">BHU72_08135</name>
</gene>
<dbReference type="OrthoDB" id="7869153at2"/>
<dbReference type="RefSeq" id="WP_069702892.1">
    <property type="nucleotide sequence ID" value="NZ_MJAT01000036.1"/>
</dbReference>
<organism evidence="3 4">
    <name type="scientific">Desulfuribacillus stibiiarsenatis</name>
    <dbReference type="NCBI Taxonomy" id="1390249"/>
    <lineage>
        <taxon>Bacteria</taxon>
        <taxon>Bacillati</taxon>
        <taxon>Bacillota</taxon>
        <taxon>Desulfuribacillia</taxon>
        <taxon>Desulfuribacillales</taxon>
        <taxon>Desulfuribacillaceae</taxon>
        <taxon>Desulfuribacillus</taxon>
    </lineage>
</organism>
<dbReference type="AlphaFoldDB" id="A0A1E5L431"/>
<dbReference type="GO" id="GO:0046872">
    <property type="term" value="F:metal ion binding"/>
    <property type="evidence" value="ECO:0007669"/>
    <property type="project" value="InterPro"/>
</dbReference>
<protein>
    <recommendedName>
        <fullName evidence="2">ATP-grasp domain-containing protein</fullName>
    </recommendedName>
</protein>
<dbReference type="InterPro" id="IPR026838">
    <property type="entry name" value="YheC/D"/>
</dbReference>
<sequence>MLCTIQIKQNELSIKFHAVTEIIHHKMLRIQWGNEKLGVLSSKKYKENIVSKIRLLKTSPLSIPTTIIKYQKIGDTIFLAPVISILLDPCCVKGKTVKSKKGKMEVLNQLAYNLLTQGFLISAVQPDDILVKEDQYIAGHILTKDPRRMKTNWQKAVFPFPKVVYNQISARNWEAFKVSQNAKEILNCRLGKRFFNSCFLNKFTSYDILQNNPNATPFLLDTRKYSLKTLKEMLNLYDSLYIKPVRNSLGVGILRLKKMNDRKFSLQAKKDNGFVSYTLKSKSDIMKFFQVHRHKGYLIQQGIELLQYNNRIFDIRALAQKNSKGNWQLTGAGARVAAPNAFMTHVPNGGEIFNLTHIFTQTIGKQEVITKLQKQLDEIAVVIPETLERELGLHFGEISMDIGISREYRMYLIEINAKPMRFDEPEIQKKSVENLTHYISYLSSWDEMPDM</sequence>
<dbReference type="Proteomes" id="UP000095255">
    <property type="component" value="Unassembled WGS sequence"/>
</dbReference>
<proteinExistence type="predicted"/>
<evidence type="ECO:0000256" key="1">
    <source>
        <dbReference type="PROSITE-ProRule" id="PRU00409"/>
    </source>
</evidence>
<dbReference type="EMBL" id="MJAT01000036">
    <property type="protein sequence ID" value="OEH84793.1"/>
    <property type="molecule type" value="Genomic_DNA"/>
</dbReference>
<evidence type="ECO:0000259" key="2">
    <source>
        <dbReference type="PROSITE" id="PS50975"/>
    </source>
</evidence>
<reference evidence="3 4" key="1">
    <citation type="submission" date="2016-09" db="EMBL/GenBank/DDBJ databases">
        <title>Desulfuribacillus arsenicus sp. nov., an obligately anaerobic, dissimilatory arsenic- and antimonate-reducing bacterium isolated from anoxic sediments.</title>
        <authorList>
            <person name="Abin C.A."/>
            <person name="Hollibaugh J.T."/>
        </authorList>
    </citation>
    <scope>NUCLEOTIDE SEQUENCE [LARGE SCALE GENOMIC DNA]</scope>
    <source>
        <strain evidence="3 4">MLFW-2</strain>
    </source>
</reference>
<evidence type="ECO:0000313" key="4">
    <source>
        <dbReference type="Proteomes" id="UP000095255"/>
    </source>
</evidence>
<feature type="domain" description="ATP-grasp" evidence="2">
    <location>
        <begin position="206"/>
        <end position="444"/>
    </location>
</feature>
<keyword evidence="4" id="KW-1185">Reference proteome</keyword>
<dbReference type="PROSITE" id="PS50975">
    <property type="entry name" value="ATP_GRASP"/>
    <property type="match status" value="1"/>
</dbReference>
<dbReference type="SUPFAM" id="SSF56059">
    <property type="entry name" value="Glutathione synthetase ATP-binding domain-like"/>
    <property type="match status" value="1"/>
</dbReference>
<keyword evidence="1" id="KW-0067">ATP-binding</keyword>
<dbReference type="InterPro" id="IPR011761">
    <property type="entry name" value="ATP-grasp"/>
</dbReference>
<dbReference type="STRING" id="1390249.BHU72_08135"/>
<dbReference type="Pfam" id="PF14398">
    <property type="entry name" value="ATPgrasp_YheCD"/>
    <property type="match status" value="1"/>
</dbReference>
<evidence type="ECO:0000313" key="3">
    <source>
        <dbReference type="EMBL" id="OEH84793.1"/>
    </source>
</evidence>
<name>A0A1E5L431_9FIRM</name>